<keyword evidence="4" id="KW-1185">Reference proteome</keyword>
<organism evidence="3 4">
    <name type="scientific">Paenibacillus illinoisensis</name>
    <dbReference type="NCBI Taxonomy" id="59845"/>
    <lineage>
        <taxon>Bacteria</taxon>
        <taxon>Bacillati</taxon>
        <taxon>Bacillota</taxon>
        <taxon>Bacilli</taxon>
        <taxon>Bacillales</taxon>
        <taxon>Paenibacillaceae</taxon>
        <taxon>Paenibacillus</taxon>
    </lineage>
</organism>
<dbReference type="InterPro" id="IPR029033">
    <property type="entry name" value="His_PPase_superfam"/>
</dbReference>
<name>A0ABW8HY38_9BACL</name>
<feature type="signal peptide" evidence="2">
    <location>
        <begin position="1"/>
        <end position="26"/>
    </location>
</feature>
<dbReference type="PANTHER" id="PTHR46517">
    <property type="entry name" value="FRUCTOSE-2,6-BISPHOSPHATASE TIGAR"/>
    <property type="match status" value="1"/>
</dbReference>
<dbReference type="Pfam" id="PF00300">
    <property type="entry name" value="His_Phos_1"/>
    <property type="match status" value="2"/>
</dbReference>
<keyword evidence="1" id="KW-0378">Hydrolase</keyword>
<proteinExistence type="predicted"/>
<feature type="chain" id="PRO_5046166973" evidence="2">
    <location>
        <begin position="27"/>
        <end position="279"/>
    </location>
</feature>
<dbReference type="CDD" id="cd07067">
    <property type="entry name" value="HP_PGM_like"/>
    <property type="match status" value="1"/>
</dbReference>
<evidence type="ECO:0000313" key="4">
    <source>
        <dbReference type="Proteomes" id="UP001618531"/>
    </source>
</evidence>
<comment type="caution">
    <text evidence="3">The sequence shown here is derived from an EMBL/GenBank/DDBJ whole genome shotgun (WGS) entry which is preliminary data.</text>
</comment>
<dbReference type="InterPro" id="IPR013078">
    <property type="entry name" value="His_Pase_superF_clade-1"/>
</dbReference>
<evidence type="ECO:0000313" key="3">
    <source>
        <dbReference type="EMBL" id="MFK0524611.1"/>
    </source>
</evidence>
<dbReference type="Gene3D" id="3.40.50.1240">
    <property type="entry name" value="Phosphoglycerate mutase-like"/>
    <property type="match status" value="1"/>
</dbReference>
<sequence>MKWKKVLVVVATITMLMAGCSNTSSSEVKSSESQTDKNKEVVIYFARHGKTMLNTVDRSQGWIDAPLTPAGVEVAEALGKGLSDVEFNKAYSSDSGRAIETAELILANNGQGDLEITKDKRLREYNFGTYEGMLNEEMMAAVAKKKGLTVEEYMQFMQENGFYKSIKEFADILSELDKVNVEEGVNWPAEDSKTIETRLQDSLNDIVEKAEEDGGGNILVVSHGMSIVTLLGELDENIEVPASGLSNASISKVTYKDGKYTVDSVNDLSYVEEGQKQNK</sequence>
<dbReference type="EMBL" id="JBIYSL010000004">
    <property type="protein sequence ID" value="MFK0524611.1"/>
    <property type="molecule type" value="Genomic_DNA"/>
</dbReference>
<evidence type="ECO:0000256" key="1">
    <source>
        <dbReference type="ARBA" id="ARBA00022801"/>
    </source>
</evidence>
<accession>A0ABW8HY38</accession>
<dbReference type="SUPFAM" id="SSF53254">
    <property type="entry name" value="Phosphoglycerate mutase-like"/>
    <property type="match status" value="1"/>
</dbReference>
<protein>
    <submittedName>
        <fullName evidence="3">Histidine phosphatase family protein</fullName>
    </submittedName>
</protein>
<dbReference type="PANTHER" id="PTHR46517:SF1">
    <property type="entry name" value="FRUCTOSE-2,6-BISPHOSPHATASE TIGAR"/>
    <property type="match status" value="1"/>
</dbReference>
<dbReference type="SMART" id="SM00855">
    <property type="entry name" value="PGAM"/>
    <property type="match status" value="1"/>
</dbReference>
<dbReference type="RefSeq" id="WP_402877131.1">
    <property type="nucleotide sequence ID" value="NZ_JBIYSL010000004.1"/>
</dbReference>
<dbReference type="Proteomes" id="UP001618531">
    <property type="component" value="Unassembled WGS sequence"/>
</dbReference>
<evidence type="ECO:0000256" key="2">
    <source>
        <dbReference type="SAM" id="SignalP"/>
    </source>
</evidence>
<gene>
    <name evidence="3" type="ORF">ACINKY_20640</name>
</gene>
<dbReference type="InterPro" id="IPR051695">
    <property type="entry name" value="Phosphoglycerate_Mutase"/>
</dbReference>
<dbReference type="PROSITE" id="PS51257">
    <property type="entry name" value="PROKAR_LIPOPROTEIN"/>
    <property type="match status" value="1"/>
</dbReference>
<keyword evidence="2" id="KW-0732">Signal</keyword>
<reference evidence="3 4" key="1">
    <citation type="submission" date="2024-11" db="EMBL/GenBank/DDBJ databases">
        <title>Identification and Characterization of a Novel Fosfomycin Bacillithiol Transferase FosB8 in Paenibacillus illinoisensis.</title>
        <authorList>
            <person name="Lu W."/>
        </authorList>
    </citation>
    <scope>NUCLEOTIDE SEQUENCE [LARGE SCALE GENOMIC DNA]</scope>
    <source>
        <strain evidence="3 4">WP77</strain>
    </source>
</reference>